<dbReference type="NCBIfam" id="NF008602">
    <property type="entry name" value="PRK11570.1"/>
    <property type="match status" value="1"/>
</dbReference>
<dbReference type="EC" id="5.2.1.8" evidence="6"/>
<dbReference type="GO" id="GO:0006457">
    <property type="term" value="P:protein folding"/>
    <property type="evidence" value="ECO:0007669"/>
    <property type="project" value="InterPro"/>
</dbReference>
<keyword evidence="4 5" id="KW-0413">Isomerase</keyword>
<evidence type="ECO:0000256" key="7">
    <source>
        <dbReference type="SAM" id="SignalP"/>
    </source>
</evidence>
<evidence type="ECO:0000256" key="6">
    <source>
        <dbReference type="RuleBase" id="RU003915"/>
    </source>
</evidence>
<dbReference type="Pfam" id="PF01346">
    <property type="entry name" value="FKBP_N"/>
    <property type="match status" value="1"/>
</dbReference>
<reference evidence="9 10" key="1">
    <citation type="submission" date="2019-02" db="EMBL/GenBank/DDBJ databases">
        <title>Deep-cultivation of Planctomycetes and their phenomic and genomic characterization uncovers novel biology.</title>
        <authorList>
            <person name="Wiegand S."/>
            <person name="Jogler M."/>
            <person name="Boedeker C."/>
            <person name="Pinto D."/>
            <person name="Vollmers J."/>
            <person name="Rivas-Marin E."/>
            <person name="Kohn T."/>
            <person name="Peeters S.H."/>
            <person name="Heuer A."/>
            <person name="Rast P."/>
            <person name="Oberbeckmann S."/>
            <person name="Bunk B."/>
            <person name="Jeske O."/>
            <person name="Meyerdierks A."/>
            <person name="Storesund J.E."/>
            <person name="Kallscheuer N."/>
            <person name="Luecker S."/>
            <person name="Lage O.M."/>
            <person name="Pohl T."/>
            <person name="Merkel B.J."/>
            <person name="Hornburger P."/>
            <person name="Mueller R.-W."/>
            <person name="Bruemmer F."/>
            <person name="Labrenz M."/>
            <person name="Spormann A.M."/>
            <person name="Op Den Camp H."/>
            <person name="Overmann J."/>
            <person name="Amann R."/>
            <person name="Jetten M.S.M."/>
            <person name="Mascher T."/>
            <person name="Medema M.H."/>
            <person name="Devos D.P."/>
            <person name="Kaster A.-K."/>
            <person name="Ovreas L."/>
            <person name="Rohde M."/>
            <person name="Galperin M.Y."/>
            <person name="Jogler C."/>
        </authorList>
    </citation>
    <scope>NUCLEOTIDE SEQUENCE [LARGE SCALE GENOMIC DNA]</scope>
    <source>
        <strain evidence="9 10">CA13</strain>
    </source>
</reference>
<dbReference type="PANTHER" id="PTHR43811">
    <property type="entry name" value="FKBP-TYPE PEPTIDYL-PROLYL CIS-TRANS ISOMERASE FKPA"/>
    <property type="match status" value="1"/>
</dbReference>
<evidence type="ECO:0000256" key="1">
    <source>
        <dbReference type="ARBA" id="ARBA00000971"/>
    </source>
</evidence>
<evidence type="ECO:0000259" key="8">
    <source>
        <dbReference type="PROSITE" id="PS50059"/>
    </source>
</evidence>
<dbReference type="GO" id="GO:0003755">
    <property type="term" value="F:peptidyl-prolyl cis-trans isomerase activity"/>
    <property type="evidence" value="ECO:0007669"/>
    <property type="project" value="UniProtKB-UniRule"/>
</dbReference>
<sequence precursor="true">MNRSLHYFLGGFALVSICSMTGITMAQDDAAKKYESPSQEIGYFLGVSVGQQMGAQGFQAEDIDLEALAAGVTDGLSDTEPAMSDDQLKSVQGKIEALLRKRQEEMILQNKEKGKAWLAENAKKEGVKELAEGLQYKVIKEGDGASPSASDSVEVHYTGKLLDGSVFDSSVARGEPAKFRVGQVIKGWTMALQKMKVGAKWMLYIPSELAYGERGSQGAIGPNEVLIFEVELLGIE</sequence>
<dbReference type="FunFam" id="3.10.50.40:FF:000006">
    <property type="entry name" value="Peptidyl-prolyl cis-trans isomerase"/>
    <property type="match status" value="1"/>
</dbReference>
<feature type="signal peptide" evidence="7">
    <location>
        <begin position="1"/>
        <end position="26"/>
    </location>
</feature>
<name>A0A5C5Z435_9BACT</name>
<proteinExistence type="inferred from homology"/>
<gene>
    <name evidence="9" type="primary">fklB_1</name>
    <name evidence="9" type="ORF">CA13_34050</name>
</gene>
<organism evidence="9 10">
    <name type="scientific">Novipirellula herctigrandis</name>
    <dbReference type="NCBI Taxonomy" id="2527986"/>
    <lineage>
        <taxon>Bacteria</taxon>
        <taxon>Pseudomonadati</taxon>
        <taxon>Planctomycetota</taxon>
        <taxon>Planctomycetia</taxon>
        <taxon>Pirellulales</taxon>
        <taxon>Pirellulaceae</taxon>
        <taxon>Novipirellula</taxon>
    </lineage>
</organism>
<evidence type="ECO:0000256" key="4">
    <source>
        <dbReference type="ARBA" id="ARBA00023235"/>
    </source>
</evidence>
<evidence type="ECO:0000313" key="9">
    <source>
        <dbReference type="EMBL" id="TWT81950.1"/>
    </source>
</evidence>
<evidence type="ECO:0000256" key="5">
    <source>
        <dbReference type="PROSITE-ProRule" id="PRU00277"/>
    </source>
</evidence>
<dbReference type="Pfam" id="PF00254">
    <property type="entry name" value="FKBP_C"/>
    <property type="match status" value="1"/>
</dbReference>
<dbReference type="Proteomes" id="UP000315010">
    <property type="component" value="Unassembled WGS sequence"/>
</dbReference>
<dbReference type="SUPFAM" id="SSF54534">
    <property type="entry name" value="FKBP-like"/>
    <property type="match status" value="1"/>
</dbReference>
<dbReference type="InterPro" id="IPR000774">
    <property type="entry name" value="PPIase_FKBP_N"/>
</dbReference>
<dbReference type="PANTHER" id="PTHR43811:SF19">
    <property type="entry name" value="39 KDA FK506-BINDING NUCLEAR PROTEIN"/>
    <property type="match status" value="1"/>
</dbReference>
<dbReference type="Gene3D" id="1.10.287.460">
    <property type="entry name" value="Peptidyl-prolyl cis-trans isomerase, FKBP-type, N-terminal domain"/>
    <property type="match status" value="1"/>
</dbReference>
<evidence type="ECO:0000256" key="3">
    <source>
        <dbReference type="ARBA" id="ARBA00023110"/>
    </source>
</evidence>
<dbReference type="AlphaFoldDB" id="A0A5C5Z435"/>
<comment type="caution">
    <text evidence="9">The sequence shown here is derived from an EMBL/GenBank/DDBJ whole genome shotgun (WGS) entry which is preliminary data.</text>
</comment>
<dbReference type="EMBL" id="SJPJ01000001">
    <property type="protein sequence ID" value="TWT81950.1"/>
    <property type="molecule type" value="Genomic_DNA"/>
</dbReference>
<dbReference type="InterPro" id="IPR001179">
    <property type="entry name" value="PPIase_FKBP_dom"/>
</dbReference>
<dbReference type="InterPro" id="IPR036944">
    <property type="entry name" value="PPIase_FKBP_N_sf"/>
</dbReference>
<keyword evidence="3 5" id="KW-0697">Rotamase</keyword>
<keyword evidence="7" id="KW-0732">Signal</keyword>
<dbReference type="InterPro" id="IPR046357">
    <property type="entry name" value="PPIase_dom_sf"/>
</dbReference>
<keyword evidence="10" id="KW-1185">Reference proteome</keyword>
<accession>A0A5C5Z435</accession>
<evidence type="ECO:0000313" key="10">
    <source>
        <dbReference type="Proteomes" id="UP000315010"/>
    </source>
</evidence>
<protein>
    <recommendedName>
        <fullName evidence="6">Peptidyl-prolyl cis-trans isomerase</fullName>
        <ecNumber evidence="6">5.2.1.8</ecNumber>
    </recommendedName>
</protein>
<comment type="catalytic activity">
    <reaction evidence="1 5 6">
        <text>[protein]-peptidylproline (omega=180) = [protein]-peptidylproline (omega=0)</text>
        <dbReference type="Rhea" id="RHEA:16237"/>
        <dbReference type="Rhea" id="RHEA-COMP:10747"/>
        <dbReference type="Rhea" id="RHEA-COMP:10748"/>
        <dbReference type="ChEBI" id="CHEBI:83833"/>
        <dbReference type="ChEBI" id="CHEBI:83834"/>
        <dbReference type="EC" id="5.2.1.8"/>
    </reaction>
</comment>
<dbReference type="Gene3D" id="3.10.50.40">
    <property type="match status" value="1"/>
</dbReference>
<feature type="chain" id="PRO_5022911240" description="Peptidyl-prolyl cis-trans isomerase" evidence="7">
    <location>
        <begin position="27"/>
        <end position="236"/>
    </location>
</feature>
<feature type="domain" description="PPIase FKBP-type" evidence="8">
    <location>
        <begin position="150"/>
        <end position="236"/>
    </location>
</feature>
<dbReference type="PROSITE" id="PS50059">
    <property type="entry name" value="FKBP_PPIASE"/>
    <property type="match status" value="1"/>
</dbReference>
<evidence type="ECO:0000256" key="2">
    <source>
        <dbReference type="ARBA" id="ARBA00006577"/>
    </source>
</evidence>
<comment type="similarity">
    <text evidence="2 6">Belongs to the FKBP-type PPIase family.</text>
</comment>